<accession>A0A0M9UDS2</accession>
<dbReference type="Pfam" id="PF08241">
    <property type="entry name" value="Methyltransf_11"/>
    <property type="match status" value="1"/>
</dbReference>
<dbReference type="STRING" id="872965.SE16_10070"/>
<dbReference type="PANTHER" id="PTHR43591">
    <property type="entry name" value="METHYLTRANSFERASE"/>
    <property type="match status" value="1"/>
</dbReference>
<dbReference type="InterPro" id="IPR029063">
    <property type="entry name" value="SAM-dependent_MTases_sf"/>
</dbReference>
<dbReference type="EMBL" id="BBZA01000242">
    <property type="protein sequence ID" value="GAP64310.1"/>
    <property type="molecule type" value="Genomic_DNA"/>
</dbReference>
<dbReference type="Proteomes" id="UP000050502">
    <property type="component" value="Unassembled WGS sequence"/>
</dbReference>
<dbReference type="EMBL" id="LGKN01000005">
    <property type="protein sequence ID" value="KPL87878.1"/>
    <property type="molecule type" value="Genomic_DNA"/>
</dbReference>
<dbReference type="Proteomes" id="UP000037784">
    <property type="component" value="Unassembled WGS sequence"/>
</dbReference>
<evidence type="ECO:0000313" key="2">
    <source>
        <dbReference type="EMBL" id="GAP64310.1"/>
    </source>
</evidence>
<comment type="caution">
    <text evidence="2">The sequence shown here is derived from an EMBL/GenBank/DDBJ whole genome shotgun (WGS) entry which is preliminary data.</text>
</comment>
<sequence length="305" mass="35112">MNDTRPRCDYEGSRYQDEFWTPDRTYEDRVERIALRRLLPPRGRRLIEIGAGAGRLASLYEGYDEVYLLDYARSQLEQAAERLGHDPRIRYVQGDIYNLPFPTGFFDTVVTVRVLHHVVDLGAAFEEIARILAPNGVYVTEYANKRNLKAILRWLLRRARPGENPFSLDPYEFVPLNLDYHPAMVDWELRIAGFTHHGELSASFFRMPLLKRLLPTGLLVALDARLQRPLAPLRLTPSIFVRARLIRQQTSAPETAQWRCPACHSLDMHEEETGLACRACGRFYPKTNGVYVLRADLVEEVASRS</sequence>
<evidence type="ECO:0000259" key="1">
    <source>
        <dbReference type="Pfam" id="PF08241"/>
    </source>
</evidence>
<name>A0A0M9UDS2_9CHLR</name>
<protein>
    <recommendedName>
        <fullName evidence="1">Methyltransferase type 11 domain-containing protein</fullName>
    </recommendedName>
</protein>
<gene>
    <name evidence="2" type="ORF">ARMA_2733</name>
    <name evidence="3" type="ORF">SE16_10070</name>
</gene>
<reference evidence="2" key="1">
    <citation type="journal article" date="2015" name="Genome Announc.">
        <title>Draft Genome Sequence of a Heterotrophic Facultative Anaerobic Thermophilic Bacterium, Ardenticatena maritima Strain 110ST.</title>
        <authorList>
            <person name="Kawaichi S."/>
            <person name="Yoshida T."/>
            <person name="Sako Y."/>
            <person name="Nakamura R."/>
        </authorList>
    </citation>
    <scope>NUCLEOTIDE SEQUENCE [LARGE SCALE GENOMIC DNA]</scope>
    <source>
        <strain evidence="2">110S</strain>
    </source>
</reference>
<organism evidence="2 4">
    <name type="scientific">Ardenticatena maritima</name>
    <dbReference type="NCBI Taxonomy" id="872965"/>
    <lineage>
        <taxon>Bacteria</taxon>
        <taxon>Bacillati</taxon>
        <taxon>Chloroflexota</taxon>
        <taxon>Ardenticatenia</taxon>
        <taxon>Ardenticatenales</taxon>
        <taxon>Ardenticatenaceae</taxon>
        <taxon>Ardenticatena</taxon>
    </lineage>
</organism>
<evidence type="ECO:0000313" key="5">
    <source>
        <dbReference type="Proteomes" id="UP000050502"/>
    </source>
</evidence>
<dbReference type="Gene3D" id="2.20.25.10">
    <property type="match status" value="1"/>
</dbReference>
<dbReference type="SUPFAM" id="SSF53335">
    <property type="entry name" value="S-adenosyl-L-methionine-dependent methyltransferases"/>
    <property type="match status" value="1"/>
</dbReference>
<evidence type="ECO:0000313" key="4">
    <source>
        <dbReference type="Proteomes" id="UP000037784"/>
    </source>
</evidence>
<dbReference type="InterPro" id="IPR013216">
    <property type="entry name" value="Methyltransf_11"/>
</dbReference>
<evidence type="ECO:0000313" key="3">
    <source>
        <dbReference type="EMBL" id="KPL87878.1"/>
    </source>
</evidence>
<dbReference type="CDD" id="cd02440">
    <property type="entry name" value="AdoMet_MTases"/>
    <property type="match status" value="1"/>
</dbReference>
<dbReference type="Gene3D" id="3.40.50.150">
    <property type="entry name" value="Vaccinia Virus protein VP39"/>
    <property type="match status" value="1"/>
</dbReference>
<feature type="domain" description="Methyltransferase type 11" evidence="1">
    <location>
        <begin position="48"/>
        <end position="139"/>
    </location>
</feature>
<reference evidence="4" key="3">
    <citation type="submission" date="2015-08" db="EMBL/GenBank/DDBJ databases">
        <title>Draft Genome Sequence of a Heterotrophic Facultative Anaerobic Bacterium Ardenticatena maritima Strain 110S.</title>
        <authorList>
            <person name="Kawaichi S."/>
            <person name="Yoshida T."/>
            <person name="Sako Y."/>
            <person name="Nakamura R."/>
        </authorList>
    </citation>
    <scope>NUCLEOTIDE SEQUENCE [LARGE SCALE GENOMIC DNA]</scope>
    <source>
        <strain evidence="4">110S</strain>
    </source>
</reference>
<proteinExistence type="predicted"/>
<dbReference type="RefSeq" id="WP_054494011.1">
    <property type="nucleotide sequence ID" value="NZ_BBZA01000242.1"/>
</dbReference>
<dbReference type="AlphaFoldDB" id="A0A0M9UDS2"/>
<keyword evidence="4" id="KW-1185">Reference proteome</keyword>
<dbReference type="OrthoDB" id="9804312at2"/>
<reference evidence="3 5" key="2">
    <citation type="submission" date="2015-07" db="EMBL/GenBank/DDBJ databases">
        <title>Whole genome sequence of Ardenticatena maritima DSM 23922.</title>
        <authorList>
            <person name="Hemp J."/>
            <person name="Ward L.M."/>
            <person name="Pace L.A."/>
            <person name="Fischer W.W."/>
        </authorList>
    </citation>
    <scope>NUCLEOTIDE SEQUENCE [LARGE SCALE GENOMIC DNA]</scope>
    <source>
        <strain evidence="3 5">110S</strain>
    </source>
</reference>
<dbReference type="GO" id="GO:0008757">
    <property type="term" value="F:S-adenosylmethionine-dependent methyltransferase activity"/>
    <property type="evidence" value="ECO:0007669"/>
    <property type="project" value="InterPro"/>
</dbReference>